<evidence type="ECO:0008006" key="3">
    <source>
        <dbReference type="Google" id="ProtNLM"/>
    </source>
</evidence>
<sequence>MGCPRFLIMISQSGSESVGSSNNITNASVSQDDISNTPPWRYVTKLPKTVEGDSEIARTLYSNGLPFHLARNPHYVKAFTLASKNSILSYIPSGYNALRTTLLQKERVNIERLLQPIKGMWREKDTRFASMIVMLKRLKLIKRGLQNMVISDEWSTYREDDVSKASLMKEKILDDF</sequence>
<evidence type="ECO:0000313" key="2">
    <source>
        <dbReference type="Proteomes" id="UP000828251"/>
    </source>
</evidence>
<keyword evidence="2" id="KW-1185">Reference proteome</keyword>
<dbReference type="Proteomes" id="UP000828251">
    <property type="component" value="Unassembled WGS sequence"/>
</dbReference>
<proteinExistence type="predicted"/>
<evidence type="ECO:0000313" key="1">
    <source>
        <dbReference type="EMBL" id="KAH1082543.1"/>
    </source>
</evidence>
<dbReference type="OrthoDB" id="1937290at2759"/>
<reference evidence="1 2" key="1">
    <citation type="journal article" date="2021" name="Plant Biotechnol. J.">
        <title>Multi-omics assisted identification of the key and species-specific regulatory components of drought-tolerant mechanisms in Gossypium stocksii.</title>
        <authorList>
            <person name="Yu D."/>
            <person name="Ke L."/>
            <person name="Zhang D."/>
            <person name="Wu Y."/>
            <person name="Sun Y."/>
            <person name="Mei J."/>
            <person name="Sun J."/>
            <person name="Sun Y."/>
        </authorList>
    </citation>
    <scope>NUCLEOTIDE SEQUENCE [LARGE SCALE GENOMIC DNA]</scope>
    <source>
        <strain evidence="2">cv. E1</strain>
        <tissue evidence="1">Leaf</tissue>
    </source>
</reference>
<gene>
    <name evidence="1" type="ORF">J1N35_022304</name>
</gene>
<name>A0A9D3VGF0_9ROSI</name>
<dbReference type="AlphaFoldDB" id="A0A9D3VGF0"/>
<comment type="caution">
    <text evidence="1">The sequence shown here is derived from an EMBL/GenBank/DDBJ whole genome shotgun (WGS) entry which is preliminary data.</text>
</comment>
<protein>
    <recommendedName>
        <fullName evidence="3">DUF659 domain-containing protein</fullName>
    </recommendedName>
</protein>
<dbReference type="EMBL" id="JAIQCV010000007">
    <property type="protein sequence ID" value="KAH1082543.1"/>
    <property type="molecule type" value="Genomic_DNA"/>
</dbReference>
<accession>A0A9D3VGF0</accession>
<organism evidence="1 2">
    <name type="scientific">Gossypium stocksii</name>
    <dbReference type="NCBI Taxonomy" id="47602"/>
    <lineage>
        <taxon>Eukaryota</taxon>
        <taxon>Viridiplantae</taxon>
        <taxon>Streptophyta</taxon>
        <taxon>Embryophyta</taxon>
        <taxon>Tracheophyta</taxon>
        <taxon>Spermatophyta</taxon>
        <taxon>Magnoliopsida</taxon>
        <taxon>eudicotyledons</taxon>
        <taxon>Gunneridae</taxon>
        <taxon>Pentapetalae</taxon>
        <taxon>rosids</taxon>
        <taxon>malvids</taxon>
        <taxon>Malvales</taxon>
        <taxon>Malvaceae</taxon>
        <taxon>Malvoideae</taxon>
        <taxon>Gossypium</taxon>
    </lineage>
</organism>